<gene>
    <name evidence="1" type="ORF">BGI42_03640</name>
</gene>
<accession>A0A1D7XID4</accession>
<name>A0A1D7XID4_9CLOT</name>
<keyword evidence="2" id="KW-1185">Reference proteome</keyword>
<organism evidence="1 2">
    <name type="scientific">Clostridium taeniosporum</name>
    <dbReference type="NCBI Taxonomy" id="394958"/>
    <lineage>
        <taxon>Bacteria</taxon>
        <taxon>Bacillati</taxon>
        <taxon>Bacillota</taxon>
        <taxon>Clostridia</taxon>
        <taxon>Eubacteriales</taxon>
        <taxon>Clostridiaceae</taxon>
        <taxon>Clostridium</taxon>
    </lineage>
</organism>
<dbReference type="EMBL" id="CP017253">
    <property type="protein sequence ID" value="AOR22859.1"/>
    <property type="molecule type" value="Genomic_DNA"/>
</dbReference>
<evidence type="ECO:0000313" key="1">
    <source>
        <dbReference type="EMBL" id="AOR22859.1"/>
    </source>
</evidence>
<reference evidence="2" key="1">
    <citation type="submission" date="2016-09" db="EMBL/GenBank/DDBJ databases">
        <title>Genomics of Clostridium taeniosporum, an organism which forms endospores with ribbon-like appendages.</title>
        <authorList>
            <person name="Walker J.R."/>
        </authorList>
    </citation>
    <scope>NUCLEOTIDE SEQUENCE [LARGE SCALE GENOMIC DNA]</scope>
    <source>
        <strain evidence="2">1/k</strain>
    </source>
</reference>
<dbReference type="OrthoDB" id="1932230at2"/>
<dbReference type="Proteomes" id="UP000094652">
    <property type="component" value="Chromosome"/>
</dbReference>
<dbReference type="AlphaFoldDB" id="A0A1D7XID4"/>
<dbReference type="KEGG" id="ctae:BGI42_03640"/>
<proteinExistence type="predicted"/>
<evidence type="ECO:0000313" key="2">
    <source>
        <dbReference type="Proteomes" id="UP000094652"/>
    </source>
</evidence>
<sequence>MKPDKKYMNIQYNDELDYDFMPLKNTFNFRCNNSSLTPFFKVNNSIFADDYNNFDYNFRNDTESSNLFPDETMESQLYCYTNQLEKDTNYKNNMTLENDNDINDLTPDKILREFDLDLDENEDLDRVRPDNKVNRIFFKIQRNNPNILNTFLRYGIPYPIAKIMIKRIIKLSLRYYKER</sequence>
<dbReference type="RefSeq" id="WP_069679017.1">
    <property type="nucleotide sequence ID" value="NZ_CP017253.2"/>
</dbReference>
<protein>
    <submittedName>
        <fullName evidence="1">Uncharacterized protein</fullName>
    </submittedName>
</protein>